<dbReference type="Proteomes" id="UP000681967">
    <property type="component" value="Unassembled WGS sequence"/>
</dbReference>
<feature type="non-terminal residue" evidence="1">
    <location>
        <position position="79"/>
    </location>
</feature>
<evidence type="ECO:0000313" key="1">
    <source>
        <dbReference type="EMBL" id="CAF5119949.1"/>
    </source>
</evidence>
<protein>
    <submittedName>
        <fullName evidence="1">Uncharacterized protein</fullName>
    </submittedName>
</protein>
<organism evidence="1 2">
    <name type="scientific">Rotaria magnacalcarata</name>
    <dbReference type="NCBI Taxonomy" id="392030"/>
    <lineage>
        <taxon>Eukaryota</taxon>
        <taxon>Metazoa</taxon>
        <taxon>Spiralia</taxon>
        <taxon>Gnathifera</taxon>
        <taxon>Rotifera</taxon>
        <taxon>Eurotatoria</taxon>
        <taxon>Bdelloidea</taxon>
        <taxon>Philodinida</taxon>
        <taxon>Philodinidae</taxon>
        <taxon>Rotaria</taxon>
    </lineage>
</organism>
<evidence type="ECO:0000313" key="2">
    <source>
        <dbReference type="Proteomes" id="UP000681967"/>
    </source>
</evidence>
<sequence>MPVSNNSSNNITTTNNNYNTKVYLTCEQTDKLRHILDRSIPICPSPASLFPTLNITPRNFLRQVLCKLKEYSIELTSIR</sequence>
<dbReference type="EMBL" id="CAJOBH010244369">
    <property type="protein sequence ID" value="CAF5119949.1"/>
    <property type="molecule type" value="Genomic_DNA"/>
</dbReference>
<gene>
    <name evidence="1" type="ORF">BYL167_LOCUS66921</name>
</gene>
<reference evidence="1" key="1">
    <citation type="submission" date="2021-02" db="EMBL/GenBank/DDBJ databases">
        <authorList>
            <person name="Nowell W R."/>
        </authorList>
    </citation>
    <scope>NUCLEOTIDE SEQUENCE</scope>
</reference>
<accession>A0A8S3FE15</accession>
<comment type="caution">
    <text evidence="1">The sequence shown here is derived from an EMBL/GenBank/DDBJ whole genome shotgun (WGS) entry which is preliminary data.</text>
</comment>
<proteinExistence type="predicted"/>
<name>A0A8S3FE15_9BILA</name>
<dbReference type="AlphaFoldDB" id="A0A8S3FE15"/>